<organism evidence="1 2">
    <name type="scientific">Paxillus rubicundulus Ve08.2h10</name>
    <dbReference type="NCBI Taxonomy" id="930991"/>
    <lineage>
        <taxon>Eukaryota</taxon>
        <taxon>Fungi</taxon>
        <taxon>Dikarya</taxon>
        <taxon>Basidiomycota</taxon>
        <taxon>Agaricomycotina</taxon>
        <taxon>Agaricomycetes</taxon>
        <taxon>Agaricomycetidae</taxon>
        <taxon>Boletales</taxon>
        <taxon>Paxilineae</taxon>
        <taxon>Paxillaceae</taxon>
        <taxon>Paxillus</taxon>
    </lineage>
</organism>
<sequence length="105" mass="12082">STLPRHHSSLLIWLRTNHVSLNAQLHRMKKSDIPHCPHCPGVVENLVRFILSCPHYARECFILTQYLWRKASNIPHLLSHSKAIPFLMDYVNSIGRLKATFGDVS</sequence>
<dbReference type="InParanoid" id="A0A0D0BSW2"/>
<evidence type="ECO:0008006" key="3">
    <source>
        <dbReference type="Google" id="ProtNLM"/>
    </source>
</evidence>
<dbReference type="HOGENOM" id="CLU_146165_0_0_1"/>
<keyword evidence="2" id="KW-1185">Reference proteome</keyword>
<reference evidence="1 2" key="1">
    <citation type="submission" date="2014-04" db="EMBL/GenBank/DDBJ databases">
        <authorList>
            <consortium name="DOE Joint Genome Institute"/>
            <person name="Kuo A."/>
            <person name="Kohler A."/>
            <person name="Jargeat P."/>
            <person name="Nagy L.G."/>
            <person name="Floudas D."/>
            <person name="Copeland A."/>
            <person name="Barry K.W."/>
            <person name="Cichocki N."/>
            <person name="Veneault-Fourrey C."/>
            <person name="LaButti K."/>
            <person name="Lindquist E.A."/>
            <person name="Lipzen A."/>
            <person name="Lundell T."/>
            <person name="Morin E."/>
            <person name="Murat C."/>
            <person name="Sun H."/>
            <person name="Tunlid A."/>
            <person name="Henrissat B."/>
            <person name="Grigoriev I.V."/>
            <person name="Hibbett D.S."/>
            <person name="Martin F."/>
            <person name="Nordberg H.P."/>
            <person name="Cantor M.N."/>
            <person name="Hua S.X."/>
        </authorList>
    </citation>
    <scope>NUCLEOTIDE SEQUENCE [LARGE SCALE GENOMIC DNA]</scope>
    <source>
        <strain evidence="1 2">Ve08.2h10</strain>
    </source>
</reference>
<gene>
    <name evidence="1" type="ORF">PAXRUDRAFT_120671</name>
</gene>
<reference evidence="2" key="2">
    <citation type="submission" date="2015-01" db="EMBL/GenBank/DDBJ databases">
        <title>Evolutionary Origins and Diversification of the Mycorrhizal Mutualists.</title>
        <authorList>
            <consortium name="DOE Joint Genome Institute"/>
            <consortium name="Mycorrhizal Genomics Consortium"/>
            <person name="Kohler A."/>
            <person name="Kuo A."/>
            <person name="Nagy L.G."/>
            <person name="Floudas D."/>
            <person name="Copeland A."/>
            <person name="Barry K.W."/>
            <person name="Cichocki N."/>
            <person name="Veneault-Fourrey C."/>
            <person name="LaButti K."/>
            <person name="Lindquist E.A."/>
            <person name="Lipzen A."/>
            <person name="Lundell T."/>
            <person name="Morin E."/>
            <person name="Murat C."/>
            <person name="Riley R."/>
            <person name="Ohm R."/>
            <person name="Sun H."/>
            <person name="Tunlid A."/>
            <person name="Henrissat B."/>
            <person name="Grigoriev I.V."/>
            <person name="Hibbett D.S."/>
            <person name="Martin F."/>
        </authorList>
    </citation>
    <scope>NUCLEOTIDE SEQUENCE [LARGE SCALE GENOMIC DNA]</scope>
    <source>
        <strain evidence="2">Ve08.2h10</strain>
    </source>
</reference>
<feature type="non-terminal residue" evidence="1">
    <location>
        <position position="1"/>
    </location>
</feature>
<dbReference type="AlphaFoldDB" id="A0A0D0BSW2"/>
<name>A0A0D0BSW2_9AGAM</name>
<dbReference type="Proteomes" id="UP000054538">
    <property type="component" value="Unassembled WGS sequence"/>
</dbReference>
<evidence type="ECO:0000313" key="1">
    <source>
        <dbReference type="EMBL" id="KIK74497.1"/>
    </source>
</evidence>
<dbReference type="OrthoDB" id="2671200at2759"/>
<accession>A0A0D0BSW2</accession>
<dbReference type="EMBL" id="KN828807">
    <property type="protein sequence ID" value="KIK74497.1"/>
    <property type="molecule type" value="Genomic_DNA"/>
</dbReference>
<protein>
    <recommendedName>
        <fullName evidence="3">Reverse transcriptase zinc-binding domain-containing protein</fullName>
    </recommendedName>
</protein>
<evidence type="ECO:0000313" key="2">
    <source>
        <dbReference type="Proteomes" id="UP000054538"/>
    </source>
</evidence>
<feature type="non-terminal residue" evidence="1">
    <location>
        <position position="105"/>
    </location>
</feature>
<proteinExistence type="predicted"/>